<keyword evidence="6 8" id="KW-0472">Membrane</keyword>
<comment type="subcellular location">
    <subcellularLocation>
        <location evidence="1">Cell membrane</location>
    </subcellularLocation>
</comment>
<evidence type="ECO:0000256" key="2">
    <source>
        <dbReference type="ARBA" id="ARBA00010532"/>
    </source>
</evidence>
<keyword evidence="7" id="KW-0325">Glycoprotein</keyword>
<dbReference type="PROSITE" id="PS50868">
    <property type="entry name" value="POST_SET"/>
    <property type="match status" value="1"/>
</dbReference>
<comment type="similarity">
    <text evidence="2">Belongs to the CD36 family.</text>
</comment>
<dbReference type="Proteomes" id="UP001652582">
    <property type="component" value="Chromosome 10"/>
</dbReference>
<dbReference type="GO" id="GO:0005737">
    <property type="term" value="C:cytoplasm"/>
    <property type="evidence" value="ECO:0007669"/>
    <property type="project" value="TreeGrafter"/>
</dbReference>
<dbReference type="Pfam" id="PF01130">
    <property type="entry name" value="CD36"/>
    <property type="match status" value="1"/>
</dbReference>
<evidence type="ECO:0000256" key="1">
    <source>
        <dbReference type="ARBA" id="ARBA00004236"/>
    </source>
</evidence>
<evidence type="ECO:0000313" key="11">
    <source>
        <dbReference type="RefSeq" id="XP_023944545.1"/>
    </source>
</evidence>
<dbReference type="AlphaFoldDB" id="A0A6J1N9Y1"/>
<protein>
    <submittedName>
        <fullName evidence="11">Sensory neuron membrane protein 1</fullName>
    </submittedName>
</protein>
<name>A0A6J1N9Y1_BICAN</name>
<keyword evidence="5 8" id="KW-1133">Transmembrane helix</keyword>
<evidence type="ECO:0000259" key="9">
    <source>
        <dbReference type="PROSITE" id="PS50868"/>
    </source>
</evidence>
<feature type="transmembrane region" description="Helical" evidence="8">
    <location>
        <begin position="20"/>
        <end position="39"/>
    </location>
</feature>
<dbReference type="InterPro" id="IPR003616">
    <property type="entry name" value="Post-SET_dom"/>
</dbReference>
<evidence type="ECO:0000256" key="7">
    <source>
        <dbReference type="ARBA" id="ARBA00023180"/>
    </source>
</evidence>
<dbReference type="GO" id="GO:0003824">
    <property type="term" value="F:catalytic activity"/>
    <property type="evidence" value="ECO:0007669"/>
    <property type="project" value="UniProtKB-ARBA"/>
</dbReference>
<evidence type="ECO:0000256" key="8">
    <source>
        <dbReference type="SAM" id="Phobius"/>
    </source>
</evidence>
<gene>
    <name evidence="11" type="primary">LOC112050500</name>
</gene>
<dbReference type="RefSeq" id="XP_023944545.1">
    <property type="nucleotide sequence ID" value="XM_024088777.2"/>
</dbReference>
<accession>A0A6J1N9Y1</accession>
<evidence type="ECO:0000256" key="5">
    <source>
        <dbReference type="ARBA" id="ARBA00022989"/>
    </source>
</evidence>
<proteinExistence type="inferred from homology"/>
<keyword evidence="4 8" id="KW-0812">Transmembrane</keyword>
<reference evidence="11" key="1">
    <citation type="submission" date="2025-08" db="UniProtKB">
        <authorList>
            <consortium name="RefSeq"/>
        </authorList>
    </citation>
    <scope>IDENTIFICATION</scope>
</reference>
<sequence>MKPKTKNDKDSENPVTIKIYILIAVGFLLVILPLISLLMDTRQLFIKYTTRITKGSEIYKMLHQEFPGAFIHVYVFNVTNSDAFIAGDDNKLKVEEVGPFIYQEYRRNGDLQVDEEAGVMRYTPQLWTKFVPEGSIGDPHLVNVTVPNSALLAMASMLSDHPFFAKTGFNLLVSRMRPTALMNMDVHSFLWGYEEPLITFGNTVLPGWITFSKMGVLDRLYDQSRIPRIESGITNEDKFRIKSLNGVGGLDVWDYDNPSKRTRCNTLEDTYEGIAYPPGLTSKTKLRVYRNVFCRMLDLELTGSTAMEYTPEAFVYRFSNDTFRSGPSTECLCGSKGCRNGISDLSPCLYNLPMVLSQAHFLDADPELYERIEGIHPNRQIHGSQFIVDRMIGAVLNTHFTLQINVDLQDVSFNSKARPFSNMVVPLAYFKIMQADIPEEGKAVFKMIYFKVFYIIRAIEISSFVLSLIILMYAAKSMYWSVVCCRGIGYNISKKNNTLNIVQIEEPLMDEKSLGQIRVLDSDHY</sequence>
<evidence type="ECO:0000256" key="3">
    <source>
        <dbReference type="ARBA" id="ARBA00022475"/>
    </source>
</evidence>
<dbReference type="GO" id="GO:0005886">
    <property type="term" value="C:plasma membrane"/>
    <property type="evidence" value="ECO:0007669"/>
    <property type="project" value="UniProtKB-SubCell"/>
</dbReference>
<dbReference type="GeneID" id="112050500"/>
<feature type="transmembrane region" description="Helical" evidence="8">
    <location>
        <begin position="452"/>
        <end position="475"/>
    </location>
</feature>
<dbReference type="InterPro" id="IPR002159">
    <property type="entry name" value="CD36_fam"/>
</dbReference>
<evidence type="ECO:0000313" key="10">
    <source>
        <dbReference type="Proteomes" id="UP001652582"/>
    </source>
</evidence>
<keyword evidence="3" id="KW-1003">Cell membrane</keyword>
<keyword evidence="10" id="KW-1185">Reference proteome</keyword>
<dbReference type="PANTHER" id="PTHR11923:SF104">
    <property type="entry name" value="FI07620P"/>
    <property type="match status" value="1"/>
</dbReference>
<evidence type="ECO:0000256" key="6">
    <source>
        <dbReference type="ARBA" id="ARBA00023136"/>
    </source>
</evidence>
<feature type="domain" description="Post-SET" evidence="9">
    <location>
        <begin position="327"/>
        <end position="343"/>
    </location>
</feature>
<dbReference type="OrthoDB" id="18585at2759"/>
<dbReference type="PANTHER" id="PTHR11923">
    <property type="entry name" value="SCAVENGER RECEPTOR CLASS B TYPE-1 SR-B1"/>
    <property type="match status" value="1"/>
</dbReference>
<dbReference type="PRINTS" id="PR01609">
    <property type="entry name" value="CD36FAMILY"/>
</dbReference>
<dbReference type="KEGG" id="bany:112050500"/>
<organism evidence="10 11">
    <name type="scientific">Bicyclus anynana</name>
    <name type="common">Squinting bush brown butterfly</name>
    <dbReference type="NCBI Taxonomy" id="110368"/>
    <lineage>
        <taxon>Eukaryota</taxon>
        <taxon>Metazoa</taxon>
        <taxon>Ecdysozoa</taxon>
        <taxon>Arthropoda</taxon>
        <taxon>Hexapoda</taxon>
        <taxon>Insecta</taxon>
        <taxon>Pterygota</taxon>
        <taxon>Neoptera</taxon>
        <taxon>Endopterygota</taxon>
        <taxon>Lepidoptera</taxon>
        <taxon>Glossata</taxon>
        <taxon>Ditrysia</taxon>
        <taxon>Papilionoidea</taxon>
        <taxon>Nymphalidae</taxon>
        <taxon>Satyrinae</taxon>
        <taxon>Satyrini</taxon>
        <taxon>Mycalesina</taxon>
        <taxon>Bicyclus</taxon>
    </lineage>
</organism>
<dbReference type="GO" id="GO:0005044">
    <property type="term" value="F:scavenger receptor activity"/>
    <property type="evidence" value="ECO:0007669"/>
    <property type="project" value="TreeGrafter"/>
</dbReference>
<evidence type="ECO:0000256" key="4">
    <source>
        <dbReference type="ARBA" id="ARBA00022692"/>
    </source>
</evidence>